<dbReference type="Proteomes" id="UP000010795">
    <property type="component" value="Plasmid pTHECO01"/>
</dbReference>
<dbReference type="RefSeq" id="WP_015256807.1">
    <property type="nucleotide sequence ID" value="NC_019898.1"/>
</dbReference>
<dbReference type="KEGG" id="tco:Theco_4098"/>
<keyword evidence="2" id="KW-1185">Reference proteome</keyword>
<protein>
    <submittedName>
        <fullName evidence="1">Uncharacterized protein</fullName>
    </submittedName>
</protein>
<dbReference type="EMBL" id="CP003256">
    <property type="protein sequence ID" value="AGA60095.1"/>
    <property type="molecule type" value="Genomic_DNA"/>
</dbReference>
<dbReference type="OrthoDB" id="10010568at2"/>
<gene>
    <name evidence="1" type="ordered locus">Theco_4098</name>
</gene>
<keyword evidence="1" id="KW-0614">Plasmid</keyword>
<dbReference type="AlphaFoldDB" id="L0ELC5"/>
<organism evidence="1 2">
    <name type="scientific">Thermobacillus composti (strain DSM 18247 / JCM 13945 / KWC4)</name>
    <dbReference type="NCBI Taxonomy" id="717605"/>
    <lineage>
        <taxon>Bacteria</taxon>
        <taxon>Bacillati</taxon>
        <taxon>Bacillota</taxon>
        <taxon>Bacilli</taxon>
        <taxon>Bacillales</taxon>
        <taxon>Paenibacillaceae</taxon>
        <taxon>Thermobacillus</taxon>
    </lineage>
</organism>
<geneLocation type="plasmid" evidence="1 2">
    <name>pTHECO01</name>
</geneLocation>
<name>L0ELC5_THECK</name>
<dbReference type="HOGENOM" id="CLU_2995188_0_0_9"/>
<accession>L0ELC5</accession>
<proteinExistence type="predicted"/>
<evidence type="ECO:0000313" key="1">
    <source>
        <dbReference type="EMBL" id="AGA60095.1"/>
    </source>
</evidence>
<sequence length="57" mass="6614">MKLTKTGWEDIDALFSEVERVHNELEVIREECKDILYPSGKKKPDNPDVEKLLVRSA</sequence>
<evidence type="ECO:0000313" key="2">
    <source>
        <dbReference type="Proteomes" id="UP000010795"/>
    </source>
</evidence>
<reference evidence="2" key="1">
    <citation type="submission" date="2012-01" db="EMBL/GenBank/DDBJ databases">
        <title>Complete sequence of plasmid of Thermobacillus composti KWC4.</title>
        <authorList>
            <person name="Lucas S."/>
            <person name="Han J."/>
            <person name="Lapidus A."/>
            <person name="Cheng J.-F."/>
            <person name="Goodwin L."/>
            <person name="Pitluck S."/>
            <person name="Peters L."/>
            <person name="Ovchinnikova G."/>
            <person name="Teshima H."/>
            <person name="Detter J.C."/>
            <person name="Han C."/>
            <person name="Tapia R."/>
            <person name="Land M."/>
            <person name="Hauser L."/>
            <person name="Kyrpides N."/>
            <person name="Ivanova N."/>
            <person name="Pagani I."/>
            <person name="Anderson I."/>
            <person name="Woyke T."/>
        </authorList>
    </citation>
    <scope>NUCLEOTIDE SEQUENCE [LARGE SCALE GENOMIC DNA]</scope>
    <source>
        <strain evidence="2">DSM 18247 / JCM 13945 / KWC4</strain>
        <plasmid evidence="2">Plasmid pTHECO01</plasmid>
    </source>
</reference>